<reference evidence="2" key="1">
    <citation type="journal article" date="2019" name="Int. J. Syst. Evol. Microbiol.">
        <title>The Global Catalogue of Microorganisms (GCM) 10K type strain sequencing project: providing services to taxonomists for standard genome sequencing and annotation.</title>
        <authorList>
            <consortium name="The Broad Institute Genomics Platform"/>
            <consortium name="The Broad Institute Genome Sequencing Center for Infectious Disease"/>
            <person name="Wu L."/>
            <person name="Ma J."/>
        </authorList>
    </citation>
    <scope>NUCLEOTIDE SEQUENCE [LARGE SCALE GENOMIC DNA]</scope>
    <source>
        <strain evidence="2">KCTC 42498</strain>
    </source>
</reference>
<proteinExistence type="predicted"/>
<sequence length="59" mass="6837">MEWIPIEDQYPQLEGPIIFTLKDFTFKDKAGDRTVELGYVNAAGDIFTLQHYDVITSRE</sequence>
<dbReference type="Proteomes" id="UP001597544">
    <property type="component" value="Unassembled WGS sequence"/>
</dbReference>
<organism evidence="1 2">
    <name type="scientific">Pontibacter locisalis</name>
    <dbReference type="NCBI Taxonomy" id="1719035"/>
    <lineage>
        <taxon>Bacteria</taxon>
        <taxon>Pseudomonadati</taxon>
        <taxon>Bacteroidota</taxon>
        <taxon>Cytophagia</taxon>
        <taxon>Cytophagales</taxon>
        <taxon>Hymenobacteraceae</taxon>
        <taxon>Pontibacter</taxon>
    </lineage>
</organism>
<evidence type="ECO:0000313" key="1">
    <source>
        <dbReference type="EMBL" id="MFD2513238.1"/>
    </source>
</evidence>
<keyword evidence="2" id="KW-1185">Reference proteome</keyword>
<accession>A0ABW5IIL1</accession>
<comment type="caution">
    <text evidence="1">The sequence shown here is derived from an EMBL/GenBank/DDBJ whole genome shotgun (WGS) entry which is preliminary data.</text>
</comment>
<protein>
    <submittedName>
        <fullName evidence="1">Uncharacterized protein</fullName>
    </submittedName>
</protein>
<gene>
    <name evidence="1" type="ORF">ACFSRY_05125</name>
</gene>
<evidence type="ECO:0000313" key="2">
    <source>
        <dbReference type="Proteomes" id="UP001597544"/>
    </source>
</evidence>
<dbReference type="RefSeq" id="WP_377503712.1">
    <property type="nucleotide sequence ID" value="NZ_JBHULU010000006.1"/>
</dbReference>
<dbReference type="EMBL" id="JBHULU010000006">
    <property type="protein sequence ID" value="MFD2513238.1"/>
    <property type="molecule type" value="Genomic_DNA"/>
</dbReference>
<name>A0ABW5IIL1_9BACT</name>